<evidence type="ECO:0008006" key="3">
    <source>
        <dbReference type="Google" id="ProtNLM"/>
    </source>
</evidence>
<reference evidence="1 2" key="1">
    <citation type="submission" date="2021-01" db="EMBL/GenBank/DDBJ databases">
        <title>Whole genome shotgun sequence of Actinoplanes palleronii NBRC 14916.</title>
        <authorList>
            <person name="Komaki H."/>
            <person name="Tamura T."/>
        </authorList>
    </citation>
    <scope>NUCLEOTIDE SEQUENCE [LARGE SCALE GENOMIC DNA]</scope>
    <source>
        <strain evidence="1 2">NBRC 14916</strain>
    </source>
</reference>
<evidence type="ECO:0000313" key="2">
    <source>
        <dbReference type="Proteomes" id="UP000624709"/>
    </source>
</evidence>
<proteinExistence type="predicted"/>
<protein>
    <recommendedName>
        <fullName evidence="3">AlpA family phage regulatory protein</fullName>
    </recommendedName>
</protein>
<organism evidence="1 2">
    <name type="scientific">Actinoplanes palleronii</name>
    <dbReference type="NCBI Taxonomy" id="113570"/>
    <lineage>
        <taxon>Bacteria</taxon>
        <taxon>Bacillati</taxon>
        <taxon>Actinomycetota</taxon>
        <taxon>Actinomycetes</taxon>
        <taxon>Micromonosporales</taxon>
        <taxon>Micromonosporaceae</taxon>
        <taxon>Actinoplanes</taxon>
    </lineage>
</organism>
<comment type="caution">
    <text evidence="1">The sequence shown here is derived from an EMBL/GenBank/DDBJ whole genome shotgun (WGS) entry which is preliminary data.</text>
</comment>
<accession>A0ABQ4BK90</accession>
<evidence type="ECO:0000313" key="1">
    <source>
        <dbReference type="EMBL" id="GIE70706.1"/>
    </source>
</evidence>
<sequence length="93" mass="11025">MNDVARQLINCSGRLRGLDIHSVRRMRRLRLWGAWEIQDALGVGRSRARELMYKKGFPDPVDDEMRRGPVWFEDEVREWIRANRETVAEDPES</sequence>
<name>A0ABQ4BK90_9ACTN</name>
<dbReference type="Proteomes" id="UP000624709">
    <property type="component" value="Unassembled WGS sequence"/>
</dbReference>
<gene>
    <name evidence="1" type="ORF">Apa02nite_068140</name>
</gene>
<keyword evidence="2" id="KW-1185">Reference proteome</keyword>
<dbReference type="EMBL" id="BOMS01000110">
    <property type="protein sequence ID" value="GIE70706.1"/>
    <property type="molecule type" value="Genomic_DNA"/>
</dbReference>